<sequence length="102" mass="10917">MLKSFSPVLRMGGSTLALTLLLASCASNPTSLPSHGEARFKVLGLTEIVVGESAGIQPQNLTKSALQLKTVSNTYCRITKEVVQVDLSTSRINIRFARLQAA</sequence>
<keyword evidence="3" id="KW-1185">Reference proteome</keyword>
<dbReference type="EMBL" id="BMOD01000095">
    <property type="protein sequence ID" value="GGJ60188.1"/>
    <property type="molecule type" value="Genomic_DNA"/>
</dbReference>
<protein>
    <submittedName>
        <fullName evidence="2">Uncharacterized protein</fullName>
    </submittedName>
</protein>
<feature type="signal peptide" evidence="1">
    <location>
        <begin position="1"/>
        <end position="19"/>
    </location>
</feature>
<evidence type="ECO:0000313" key="3">
    <source>
        <dbReference type="Proteomes" id="UP000632222"/>
    </source>
</evidence>
<proteinExistence type="predicted"/>
<feature type="chain" id="PRO_5045514497" evidence="1">
    <location>
        <begin position="20"/>
        <end position="102"/>
    </location>
</feature>
<reference evidence="3" key="1">
    <citation type="journal article" date="2019" name="Int. J. Syst. Evol. Microbiol.">
        <title>The Global Catalogue of Microorganisms (GCM) 10K type strain sequencing project: providing services to taxonomists for standard genome sequencing and annotation.</title>
        <authorList>
            <consortium name="The Broad Institute Genomics Platform"/>
            <consortium name="The Broad Institute Genome Sequencing Center for Infectious Disease"/>
            <person name="Wu L."/>
            <person name="Ma J."/>
        </authorList>
    </citation>
    <scope>NUCLEOTIDE SEQUENCE [LARGE SCALE GENOMIC DNA]</scope>
    <source>
        <strain evidence="3">JCM 14370</strain>
    </source>
</reference>
<keyword evidence="1" id="KW-0732">Signal</keyword>
<gene>
    <name evidence="2" type="ORF">GCM10008938_52870</name>
</gene>
<dbReference type="Proteomes" id="UP000632222">
    <property type="component" value="Unassembled WGS sequence"/>
</dbReference>
<organism evidence="2 3">
    <name type="scientific">Deinococcus roseus</name>
    <dbReference type="NCBI Taxonomy" id="392414"/>
    <lineage>
        <taxon>Bacteria</taxon>
        <taxon>Thermotogati</taxon>
        <taxon>Deinococcota</taxon>
        <taxon>Deinococci</taxon>
        <taxon>Deinococcales</taxon>
        <taxon>Deinococcaceae</taxon>
        <taxon>Deinococcus</taxon>
    </lineage>
</organism>
<name>A0ABQ2DJL7_9DEIO</name>
<accession>A0ABQ2DJL7</accession>
<dbReference type="PROSITE" id="PS51257">
    <property type="entry name" value="PROKAR_LIPOPROTEIN"/>
    <property type="match status" value="1"/>
</dbReference>
<evidence type="ECO:0000256" key="1">
    <source>
        <dbReference type="SAM" id="SignalP"/>
    </source>
</evidence>
<comment type="caution">
    <text evidence="2">The sequence shown here is derived from an EMBL/GenBank/DDBJ whole genome shotgun (WGS) entry which is preliminary data.</text>
</comment>
<dbReference type="RefSeq" id="WP_189009734.1">
    <property type="nucleotide sequence ID" value="NZ_BMOD01000095.1"/>
</dbReference>
<evidence type="ECO:0000313" key="2">
    <source>
        <dbReference type="EMBL" id="GGJ60188.1"/>
    </source>
</evidence>